<dbReference type="PATRIC" id="fig|2041.4.peg.1888"/>
<dbReference type="STRING" id="2041.AERYTH_09020"/>
<dbReference type="EMBL" id="CP011502">
    <property type="protein sequence ID" value="ALX04829.1"/>
    <property type="molecule type" value="Genomic_DNA"/>
</dbReference>
<feature type="domain" description="DUF7168" evidence="3">
    <location>
        <begin position="74"/>
        <end position="178"/>
    </location>
</feature>
<dbReference type="Pfam" id="PF10979">
    <property type="entry name" value="DUF2786"/>
    <property type="match status" value="1"/>
</dbReference>
<organism evidence="4 5">
    <name type="scientific">Aeromicrobium erythreum</name>
    <dbReference type="NCBI Taxonomy" id="2041"/>
    <lineage>
        <taxon>Bacteria</taxon>
        <taxon>Bacillati</taxon>
        <taxon>Actinomycetota</taxon>
        <taxon>Actinomycetes</taxon>
        <taxon>Propionibacteriales</taxon>
        <taxon>Nocardioidaceae</taxon>
        <taxon>Aeromicrobium</taxon>
    </lineage>
</organism>
<dbReference type="InterPro" id="IPR024498">
    <property type="entry name" value="DUF2786"/>
</dbReference>
<name>A0A0U4CVT2_9ACTN</name>
<keyword evidence="5" id="KW-1185">Reference proteome</keyword>
<proteinExistence type="predicted"/>
<feature type="domain" description="DUF2786" evidence="2">
    <location>
        <begin position="7"/>
        <end position="44"/>
    </location>
</feature>
<dbReference type="Proteomes" id="UP000067689">
    <property type="component" value="Chromosome"/>
</dbReference>
<evidence type="ECO:0000259" key="3">
    <source>
        <dbReference type="Pfam" id="PF23771"/>
    </source>
</evidence>
<dbReference type="OrthoDB" id="5145833at2"/>
<evidence type="ECO:0000313" key="4">
    <source>
        <dbReference type="EMBL" id="ALX04829.1"/>
    </source>
</evidence>
<dbReference type="RefSeq" id="WP_067857490.1">
    <property type="nucleotide sequence ID" value="NZ_CP011502.1"/>
</dbReference>
<protein>
    <submittedName>
        <fullName evidence="4">Uncharacterized protein</fullName>
    </submittedName>
</protein>
<evidence type="ECO:0000259" key="2">
    <source>
        <dbReference type="Pfam" id="PF10979"/>
    </source>
</evidence>
<gene>
    <name evidence="4" type="ORF">AERYTH_09020</name>
</gene>
<evidence type="ECO:0000313" key="5">
    <source>
        <dbReference type="Proteomes" id="UP000067689"/>
    </source>
</evidence>
<accession>A0A0U4CVT2</accession>
<evidence type="ECO:0000256" key="1">
    <source>
        <dbReference type="SAM" id="MobiDB-lite"/>
    </source>
</evidence>
<reference evidence="4 5" key="1">
    <citation type="journal article" date="1991" name="Int. J. Syst. Bacteriol.">
        <title>Description of the erythromycin-producing bacterium Arthrobacter sp. strain NRRL B-3381 as Aeromicrobium erythreum gen. nov., sp. nov.</title>
        <authorList>
            <person name="Miller E.S."/>
            <person name="Woese C.R."/>
            <person name="Brenner S."/>
        </authorList>
    </citation>
    <scope>NUCLEOTIDE SEQUENCE [LARGE SCALE GENOMIC DNA]</scope>
    <source>
        <strain evidence="4 5">AR18</strain>
    </source>
</reference>
<sequence>MSDDATLRRVRQLLVLADDPGATPAEAQACRDKAEALMARYGIDAALLAAEGHRTSGVVDAYLRLDGPYLRDKATLAVHVAHALRCQSVLVGGERTTTVHVFGFEADVRGTEILVTSLLLQAAHELARVTVPPGEHTAAFRRSWWQGFAQAVYVRLRSVEDEARADAQAERSQEQPSVELVLADRSAEVESAMHARYGGLRRAPRRRLSGGGLADGYASGRRADLGRGTSLQG</sequence>
<dbReference type="InterPro" id="IPR055592">
    <property type="entry name" value="DUF7168"/>
</dbReference>
<dbReference type="KEGG" id="aer:AERYTH_09020"/>
<feature type="region of interest" description="Disordered" evidence="1">
    <location>
        <begin position="205"/>
        <end position="233"/>
    </location>
</feature>
<dbReference type="AlphaFoldDB" id="A0A0U4CVT2"/>
<dbReference type="Pfam" id="PF23771">
    <property type="entry name" value="DUF7168"/>
    <property type="match status" value="1"/>
</dbReference>